<organism evidence="6 7">
    <name type="scientific">Pristionchus pacificus</name>
    <name type="common">Parasitic nematode worm</name>
    <dbReference type="NCBI Taxonomy" id="54126"/>
    <lineage>
        <taxon>Eukaryota</taxon>
        <taxon>Metazoa</taxon>
        <taxon>Ecdysozoa</taxon>
        <taxon>Nematoda</taxon>
        <taxon>Chromadorea</taxon>
        <taxon>Rhabditida</taxon>
        <taxon>Rhabditina</taxon>
        <taxon>Diplogasteromorpha</taxon>
        <taxon>Diplogasteroidea</taxon>
        <taxon>Neodiplogasteridae</taxon>
        <taxon>Pristionchus</taxon>
    </lineage>
</organism>
<dbReference type="GO" id="GO:0030060">
    <property type="term" value="F:L-malate dehydrogenase (NAD+) activity"/>
    <property type="evidence" value="ECO:0000318"/>
    <property type="project" value="GO_Central"/>
</dbReference>
<dbReference type="PIRSF" id="PIRSF000102">
    <property type="entry name" value="Lac_mal_DH"/>
    <property type="match status" value="1"/>
</dbReference>
<evidence type="ECO:0000256" key="5">
    <source>
        <dbReference type="RuleBase" id="RU003405"/>
    </source>
</evidence>
<dbReference type="InterPro" id="IPR001252">
    <property type="entry name" value="Malate_DH_AS"/>
</dbReference>
<dbReference type="SUPFAM" id="SSF51735">
    <property type="entry name" value="NAD(P)-binding Rossmann-fold domains"/>
    <property type="match status" value="1"/>
</dbReference>
<dbReference type="FunFam" id="3.90.110.10:FF:000002">
    <property type="entry name" value="Malate dehydrogenase"/>
    <property type="match status" value="1"/>
</dbReference>
<proteinExistence type="inferred from homology"/>
<dbReference type="InterPro" id="IPR015955">
    <property type="entry name" value="Lactate_DH/Glyco_Ohase_4_C"/>
</dbReference>
<dbReference type="PROSITE" id="PS01014">
    <property type="entry name" value="NUSG"/>
    <property type="match status" value="1"/>
</dbReference>
<comment type="catalytic activity">
    <reaction evidence="5">
        <text>(S)-malate + NAD(+) = oxaloacetate + NADH + H(+)</text>
        <dbReference type="Rhea" id="RHEA:21432"/>
        <dbReference type="ChEBI" id="CHEBI:15378"/>
        <dbReference type="ChEBI" id="CHEBI:15589"/>
        <dbReference type="ChEBI" id="CHEBI:16452"/>
        <dbReference type="ChEBI" id="CHEBI:57540"/>
        <dbReference type="ChEBI" id="CHEBI:57945"/>
        <dbReference type="EC" id="1.1.1.37"/>
    </reaction>
</comment>
<dbReference type="Proteomes" id="UP000005239">
    <property type="component" value="Unassembled WGS sequence"/>
</dbReference>
<evidence type="ECO:0000256" key="2">
    <source>
        <dbReference type="ARBA" id="ARBA00023002"/>
    </source>
</evidence>
<dbReference type="NCBIfam" id="TIGR01759">
    <property type="entry name" value="MalateDH-SF1"/>
    <property type="match status" value="1"/>
</dbReference>
<dbReference type="SUPFAM" id="SSF56327">
    <property type="entry name" value="LDH C-terminal domain-like"/>
    <property type="match status" value="1"/>
</dbReference>
<dbReference type="FunFam" id="3.40.50.720:FF:000010">
    <property type="entry name" value="Malate dehydrogenase"/>
    <property type="match status" value="1"/>
</dbReference>
<dbReference type="CDD" id="cd01336">
    <property type="entry name" value="MDH_cytoplasmic_cytosolic"/>
    <property type="match status" value="1"/>
</dbReference>
<dbReference type="PANTHER" id="PTHR23382">
    <property type="entry name" value="MALATE DEHYDROGENASE"/>
    <property type="match status" value="1"/>
</dbReference>
<dbReference type="InterPro" id="IPR001236">
    <property type="entry name" value="Lactate/malate_DH_N"/>
</dbReference>
<reference evidence="6" key="2">
    <citation type="submission" date="2022-06" db="UniProtKB">
        <authorList>
            <consortium name="EnsemblMetazoa"/>
        </authorList>
    </citation>
    <scope>IDENTIFICATION</scope>
    <source>
        <strain evidence="6">PS312</strain>
    </source>
</reference>
<protein>
    <recommendedName>
        <fullName evidence="5">Malate dehydrogenase</fullName>
        <ecNumber evidence="5">1.1.1.37</ecNumber>
    </recommendedName>
</protein>
<dbReference type="InterPro" id="IPR022383">
    <property type="entry name" value="Lactate/malate_DH_C"/>
</dbReference>
<dbReference type="PROSITE" id="PS00068">
    <property type="entry name" value="MDH"/>
    <property type="match status" value="1"/>
</dbReference>
<evidence type="ECO:0000313" key="7">
    <source>
        <dbReference type="Proteomes" id="UP000005239"/>
    </source>
</evidence>
<dbReference type="Pfam" id="PF00056">
    <property type="entry name" value="Ldh_1_N"/>
    <property type="match status" value="1"/>
</dbReference>
<dbReference type="GO" id="GO:0006108">
    <property type="term" value="P:malate metabolic process"/>
    <property type="evidence" value="ECO:0000318"/>
    <property type="project" value="GO_Central"/>
</dbReference>
<evidence type="ECO:0000256" key="3">
    <source>
        <dbReference type="ARBA" id="ARBA00023027"/>
    </source>
</evidence>
<accession>A0A8R1YX74</accession>
<dbReference type="EnsemblMetazoa" id="PPA40636.1">
    <property type="protein sequence ID" value="PPA40636.1"/>
    <property type="gene ID" value="WBGene00279005"/>
</dbReference>
<dbReference type="OrthoDB" id="4069699at2759"/>
<dbReference type="InterPro" id="IPR015869">
    <property type="entry name" value="Transcrpt_antiterm_NusG_bac_CS"/>
</dbReference>
<dbReference type="GO" id="GO:0006099">
    <property type="term" value="P:tricarboxylic acid cycle"/>
    <property type="evidence" value="ECO:0000318"/>
    <property type="project" value="GO_Central"/>
</dbReference>
<dbReference type="AlphaFoldDB" id="A0A2A6C4B8"/>
<dbReference type="Gene3D" id="3.90.110.10">
    <property type="entry name" value="Lactate dehydrogenase/glycoside hydrolase, family 4, C-terminal"/>
    <property type="match status" value="1"/>
</dbReference>
<dbReference type="Gene3D" id="3.40.50.720">
    <property type="entry name" value="NAD(P)-binding Rossmann-like Domain"/>
    <property type="match status" value="1"/>
</dbReference>
<dbReference type="GO" id="GO:0006107">
    <property type="term" value="P:oxaloacetate metabolic process"/>
    <property type="evidence" value="ECO:0000318"/>
    <property type="project" value="GO_Central"/>
</dbReference>
<dbReference type="Pfam" id="PF02866">
    <property type="entry name" value="Ldh_1_C"/>
    <property type="match status" value="1"/>
</dbReference>
<dbReference type="InterPro" id="IPR011274">
    <property type="entry name" value="Malate_DH_NAD-dep_euk"/>
</dbReference>
<dbReference type="NCBIfam" id="NF003916">
    <property type="entry name" value="PRK05442.1"/>
    <property type="match status" value="1"/>
</dbReference>
<dbReference type="InterPro" id="IPR001557">
    <property type="entry name" value="L-lactate/malate_DH"/>
</dbReference>
<keyword evidence="5" id="KW-0816">Tricarboxylic acid cycle</keyword>
<reference evidence="7" key="1">
    <citation type="journal article" date="2008" name="Nat. Genet.">
        <title>The Pristionchus pacificus genome provides a unique perspective on nematode lifestyle and parasitism.</title>
        <authorList>
            <person name="Dieterich C."/>
            <person name="Clifton S.W."/>
            <person name="Schuster L.N."/>
            <person name="Chinwalla A."/>
            <person name="Delehaunty K."/>
            <person name="Dinkelacker I."/>
            <person name="Fulton L."/>
            <person name="Fulton R."/>
            <person name="Godfrey J."/>
            <person name="Minx P."/>
            <person name="Mitreva M."/>
            <person name="Roeseler W."/>
            <person name="Tian H."/>
            <person name="Witte H."/>
            <person name="Yang S.P."/>
            <person name="Wilson R.K."/>
            <person name="Sommer R.J."/>
        </authorList>
    </citation>
    <scope>NUCLEOTIDE SEQUENCE [LARGE SCALE GENOMIC DNA]</scope>
    <source>
        <strain evidence="7">PS312</strain>
    </source>
</reference>
<keyword evidence="3 5" id="KW-0520">NAD</keyword>
<accession>A0A2A6C4B8</accession>
<evidence type="ECO:0000256" key="4">
    <source>
        <dbReference type="RuleBase" id="RU003369"/>
    </source>
</evidence>
<dbReference type="EC" id="1.1.1.37" evidence="5"/>
<dbReference type="GO" id="GO:0005829">
    <property type="term" value="C:cytosol"/>
    <property type="evidence" value="ECO:0000318"/>
    <property type="project" value="GO_Central"/>
</dbReference>
<dbReference type="InterPro" id="IPR036291">
    <property type="entry name" value="NAD(P)-bd_dom_sf"/>
</dbReference>
<comment type="similarity">
    <text evidence="1">Belongs to the LDH/MDH superfamily. MDH type 2 family.</text>
</comment>
<evidence type="ECO:0000313" key="6">
    <source>
        <dbReference type="EnsemblMetazoa" id="PPA40636.1"/>
    </source>
</evidence>
<name>A0A2A6C4B8_PRIPA</name>
<sequence>MSTALRVLITGAAGQIGYSLVLQIAKGDVFGRDTPIELVLFDIPLMTNALESIQMELIDCALSNLIGVEAVTSEKEAFTNVDFAFLAGSMPRKEGMERNDLLAANVRIFKSQGKDLAEFAKPTTKVLVVSNPANTNAFICAKYAARKIPARNFSALTRLDHNRAVAQIALKAGVTADKVKNVIVWGNHSNTQFPDASHATVTKNGVEHKAPFAVGDSNWIENEFITTVRDRGGVIIEKRKACSAFSAAKAACDHMYDWITGTPLGSFISMSVPSDGSYGVPEGKIEKGMSWTSFSGLVFSFPGLVFSFPVTISDGEWTIVKGLELNEFAKEKIALTIEELLNERDEALGACEE</sequence>
<gene>
    <name evidence="6" type="primary">WBGene00279005</name>
</gene>
<keyword evidence="2 4" id="KW-0560">Oxidoreductase</keyword>
<keyword evidence="7" id="KW-1185">Reference proteome</keyword>
<dbReference type="InterPro" id="IPR010945">
    <property type="entry name" value="Malate_DH_type2"/>
</dbReference>
<evidence type="ECO:0000256" key="1">
    <source>
        <dbReference type="ARBA" id="ARBA00009613"/>
    </source>
</evidence>